<dbReference type="InterPro" id="IPR011251">
    <property type="entry name" value="Luciferase-like_dom"/>
</dbReference>
<dbReference type="PANTHER" id="PTHR42847">
    <property type="entry name" value="ALKANESULFONATE MONOOXYGENASE"/>
    <property type="match status" value="1"/>
</dbReference>
<evidence type="ECO:0000313" key="8">
    <source>
        <dbReference type="Proteomes" id="UP000575985"/>
    </source>
</evidence>
<dbReference type="EMBL" id="JACCFO010000001">
    <property type="protein sequence ID" value="NYI95016.1"/>
    <property type="molecule type" value="Genomic_DNA"/>
</dbReference>
<dbReference type="GO" id="GO:0008726">
    <property type="term" value="F:alkanesulfonate monooxygenase activity"/>
    <property type="evidence" value="ECO:0007669"/>
    <property type="project" value="TreeGrafter"/>
</dbReference>
<evidence type="ECO:0000256" key="3">
    <source>
        <dbReference type="ARBA" id="ARBA00023002"/>
    </source>
</evidence>
<feature type="domain" description="Luciferase-like" evidence="6">
    <location>
        <begin position="15"/>
        <end position="262"/>
    </location>
</feature>
<evidence type="ECO:0000313" key="7">
    <source>
        <dbReference type="EMBL" id="NYI95016.1"/>
    </source>
</evidence>
<keyword evidence="3" id="KW-0560">Oxidoreductase</keyword>
<accession>A0A853BKG2</accession>
<sequence length="318" mass="34355">MKRFRFGINCRHQEIDHWTQTCRSSERLGYDVIQAPDHLGSASPFAMLAAAAAVTSRIRLGTLVLNNEFWNPALLAREAATVDRLSGGRLELGLGAGHMKSEFEAAEIPWRPHAERVANLERSIGELDRLFAEDGQQPLPTQVPRPPLLIGAHGERGLDLAARHADIVGFAGLTQVRGARMGTFRVADSAETLRRVEFVRARAGSRAEALEFNVLVQAVVVTDDAEKTAAELAAAYSTPGLDTAEAVLASPYVLVGTAEEIADELVANRRRFGFSYVTTHGAYRDALAEAIPRVRRREEALEAPPAAAPAEPAPPGGV</sequence>
<dbReference type="SUPFAM" id="SSF51679">
    <property type="entry name" value="Bacterial luciferase-like"/>
    <property type="match status" value="1"/>
</dbReference>
<keyword evidence="1" id="KW-0285">Flavoprotein</keyword>
<dbReference type="Pfam" id="PF00296">
    <property type="entry name" value="Bac_luciferase"/>
    <property type="match status" value="1"/>
</dbReference>
<dbReference type="InterPro" id="IPR019923">
    <property type="entry name" value="Lucif-like_OxRdtase_MSMEG_2516"/>
</dbReference>
<evidence type="ECO:0000256" key="1">
    <source>
        <dbReference type="ARBA" id="ARBA00022630"/>
    </source>
</evidence>
<reference evidence="7 8" key="1">
    <citation type="submission" date="2020-07" db="EMBL/GenBank/DDBJ databases">
        <title>Sequencing the genomes of 1000 actinobacteria strains.</title>
        <authorList>
            <person name="Klenk H.-P."/>
        </authorList>
    </citation>
    <scope>NUCLEOTIDE SEQUENCE [LARGE SCALE GENOMIC DNA]</scope>
    <source>
        <strain evidence="7 8">DSM 45927</strain>
    </source>
</reference>
<dbReference type="PANTHER" id="PTHR42847:SF4">
    <property type="entry name" value="ALKANESULFONATE MONOOXYGENASE-RELATED"/>
    <property type="match status" value="1"/>
</dbReference>
<name>A0A853BKG2_9ACTN</name>
<gene>
    <name evidence="7" type="ORF">HNR12_001293</name>
</gene>
<proteinExistence type="predicted"/>
<dbReference type="RefSeq" id="WP_179766624.1">
    <property type="nucleotide sequence ID" value="NZ_JACCFO010000001.1"/>
</dbReference>
<comment type="caution">
    <text evidence="7">The sequence shown here is derived from an EMBL/GenBank/DDBJ whole genome shotgun (WGS) entry which is preliminary data.</text>
</comment>
<keyword evidence="8" id="KW-1185">Reference proteome</keyword>
<dbReference type="NCBIfam" id="TIGR03621">
    <property type="entry name" value="F420_MSMEG_2516"/>
    <property type="match status" value="1"/>
</dbReference>
<dbReference type="InterPro" id="IPR050172">
    <property type="entry name" value="SsuD_RutA_monooxygenase"/>
</dbReference>
<dbReference type="Gene3D" id="3.20.20.30">
    <property type="entry name" value="Luciferase-like domain"/>
    <property type="match status" value="1"/>
</dbReference>
<evidence type="ECO:0000256" key="2">
    <source>
        <dbReference type="ARBA" id="ARBA00022643"/>
    </source>
</evidence>
<dbReference type="InterPro" id="IPR036661">
    <property type="entry name" value="Luciferase-like_sf"/>
</dbReference>
<evidence type="ECO:0000259" key="6">
    <source>
        <dbReference type="Pfam" id="PF00296"/>
    </source>
</evidence>
<keyword evidence="4" id="KW-0503">Monooxygenase</keyword>
<protein>
    <submittedName>
        <fullName evidence="7">Putative F420-dependent oxidoreductase</fullName>
    </submittedName>
</protein>
<evidence type="ECO:0000256" key="5">
    <source>
        <dbReference type="SAM" id="MobiDB-lite"/>
    </source>
</evidence>
<evidence type="ECO:0000256" key="4">
    <source>
        <dbReference type="ARBA" id="ARBA00023033"/>
    </source>
</evidence>
<dbReference type="AlphaFoldDB" id="A0A853BKG2"/>
<feature type="region of interest" description="Disordered" evidence="5">
    <location>
        <begin position="298"/>
        <end position="318"/>
    </location>
</feature>
<organism evidence="7 8">
    <name type="scientific">Streptomonospora nanhaiensis</name>
    <dbReference type="NCBI Taxonomy" id="1323731"/>
    <lineage>
        <taxon>Bacteria</taxon>
        <taxon>Bacillati</taxon>
        <taxon>Actinomycetota</taxon>
        <taxon>Actinomycetes</taxon>
        <taxon>Streptosporangiales</taxon>
        <taxon>Nocardiopsidaceae</taxon>
        <taxon>Streptomonospora</taxon>
    </lineage>
</organism>
<dbReference type="GO" id="GO:0046306">
    <property type="term" value="P:alkanesulfonate catabolic process"/>
    <property type="evidence" value="ECO:0007669"/>
    <property type="project" value="TreeGrafter"/>
</dbReference>
<keyword evidence="2" id="KW-0288">FMN</keyword>
<dbReference type="Proteomes" id="UP000575985">
    <property type="component" value="Unassembled WGS sequence"/>
</dbReference>